<evidence type="ECO:0000256" key="3">
    <source>
        <dbReference type="ARBA" id="ARBA00022989"/>
    </source>
</evidence>
<keyword evidence="5 7" id="KW-0807">Transducer</keyword>
<dbReference type="SMART" id="SM00283">
    <property type="entry name" value="MA"/>
    <property type="match status" value="1"/>
</dbReference>
<sequence>MGLLSLWSIKKKLITVMFVFGIAGIAILVDVIINTDYVEQKFDEYDHAGVSSQKYMLSISRDMNYVSRLTRSIMLGGSFEKDLGLMKKRISDIYEHFDNLESALNQITDAGTRNELMALTANSRNTTKAFLEDGYRRVKQLESVERTPQVLNSAWLSYREGASPVANKARVSFKRLEKAESDYMVSVEQAMFDAMSEMRFQLIGLTLGSFLFGGLILFWVTRDILFGVNTLRVSIEGIQQDSDLTGRINIVSKDEFGQLSQSFNLMLDKFQSSMRNVSETSKELATSSNDMARITSEASGFVEQQQHELDMVATAMNEMTETVIEVARNANDAAEAADHTDVQSKEGMIVVNRTIETIVGLATEIERAGGVIQNLETDSKQIGSILDVIKSIAEQTNLLALNAAIEAARAGEQGRGFAVVADEVRTLASRTQESTQEIQSMIEKLQLGAETAVKVMSESRVYANDSVQHAKSAGDMLKLMTSSISKITDMNTQIATAAEEQSSVSEEINTNIVNIHNAAEQTATSAKTTSSESERLAEMASRLDELVGQFKI</sequence>
<dbReference type="RefSeq" id="WP_144040814.1">
    <property type="nucleotide sequence ID" value="NZ_BMPL01000016.1"/>
</dbReference>
<dbReference type="OrthoDB" id="7054443at2"/>
<dbReference type="CDD" id="cd06225">
    <property type="entry name" value="HAMP"/>
    <property type="match status" value="1"/>
</dbReference>
<proteinExistence type="inferred from homology"/>
<dbReference type="SUPFAM" id="SSF58104">
    <property type="entry name" value="Methyl-accepting chemotaxis protein (MCP) signaling domain"/>
    <property type="match status" value="1"/>
</dbReference>
<evidence type="ECO:0000256" key="1">
    <source>
        <dbReference type="ARBA" id="ARBA00004141"/>
    </source>
</evidence>
<dbReference type="CDD" id="cd11386">
    <property type="entry name" value="MCP_signal"/>
    <property type="match status" value="1"/>
</dbReference>
<dbReference type="GO" id="GO:0006935">
    <property type="term" value="P:chemotaxis"/>
    <property type="evidence" value="ECO:0007669"/>
    <property type="project" value="UniProtKB-ARBA"/>
</dbReference>
<dbReference type="GO" id="GO:0007165">
    <property type="term" value="P:signal transduction"/>
    <property type="evidence" value="ECO:0007669"/>
    <property type="project" value="UniProtKB-KW"/>
</dbReference>
<keyword evidence="3 8" id="KW-1133">Transmembrane helix</keyword>
<evidence type="ECO:0000256" key="4">
    <source>
        <dbReference type="ARBA" id="ARBA00023136"/>
    </source>
</evidence>
<feature type="transmembrane region" description="Helical" evidence="8">
    <location>
        <begin position="200"/>
        <end position="220"/>
    </location>
</feature>
<dbReference type="PANTHER" id="PTHR32089">
    <property type="entry name" value="METHYL-ACCEPTING CHEMOTAXIS PROTEIN MCPB"/>
    <property type="match status" value="1"/>
</dbReference>
<feature type="transmembrane region" description="Helical" evidence="8">
    <location>
        <begin position="13"/>
        <end position="33"/>
    </location>
</feature>
<comment type="similarity">
    <text evidence="6">Belongs to the methyl-accepting chemotaxis (MCP) protein family.</text>
</comment>
<dbReference type="PROSITE" id="PS50111">
    <property type="entry name" value="CHEMOTAXIS_TRANSDUC_2"/>
    <property type="match status" value="1"/>
</dbReference>
<evidence type="ECO:0000256" key="8">
    <source>
        <dbReference type="SAM" id="Phobius"/>
    </source>
</evidence>
<gene>
    <name evidence="11" type="ORF">FN961_14080</name>
</gene>
<comment type="caution">
    <text evidence="11">The sequence shown here is derived from an EMBL/GenBank/DDBJ whole genome shotgun (WGS) entry which is preliminary data.</text>
</comment>
<dbReference type="EMBL" id="VKGK01000016">
    <property type="protein sequence ID" value="TRY13802.1"/>
    <property type="molecule type" value="Genomic_DNA"/>
</dbReference>
<keyword evidence="4 8" id="KW-0472">Membrane</keyword>
<protein>
    <submittedName>
        <fullName evidence="11">Methyl-accepting chemotaxis protein</fullName>
    </submittedName>
</protein>
<evidence type="ECO:0000256" key="6">
    <source>
        <dbReference type="ARBA" id="ARBA00029447"/>
    </source>
</evidence>
<dbReference type="Pfam" id="PF00672">
    <property type="entry name" value="HAMP"/>
    <property type="match status" value="1"/>
</dbReference>
<dbReference type="Pfam" id="PF00015">
    <property type="entry name" value="MCPsignal"/>
    <property type="match status" value="1"/>
</dbReference>
<name>A0A553JMW5_SHEHA</name>
<feature type="domain" description="Methyl-accepting transducer" evidence="9">
    <location>
        <begin position="280"/>
        <end position="516"/>
    </location>
</feature>
<evidence type="ECO:0000256" key="2">
    <source>
        <dbReference type="ARBA" id="ARBA00022692"/>
    </source>
</evidence>
<comment type="subcellular location">
    <subcellularLocation>
        <location evidence="1">Membrane</location>
        <topology evidence="1">Multi-pass membrane protein</topology>
    </subcellularLocation>
</comment>
<dbReference type="AlphaFoldDB" id="A0A553JMW5"/>
<evidence type="ECO:0000259" key="9">
    <source>
        <dbReference type="PROSITE" id="PS50111"/>
    </source>
</evidence>
<dbReference type="Proteomes" id="UP000318126">
    <property type="component" value="Unassembled WGS sequence"/>
</dbReference>
<evidence type="ECO:0000259" key="10">
    <source>
        <dbReference type="PROSITE" id="PS50885"/>
    </source>
</evidence>
<keyword evidence="2 8" id="KW-0812">Transmembrane</keyword>
<accession>A0A553JMW5</accession>
<evidence type="ECO:0000256" key="5">
    <source>
        <dbReference type="ARBA" id="ARBA00023224"/>
    </source>
</evidence>
<dbReference type="InterPro" id="IPR003660">
    <property type="entry name" value="HAMP_dom"/>
</dbReference>
<dbReference type="Gene3D" id="1.10.287.950">
    <property type="entry name" value="Methyl-accepting chemotaxis protein"/>
    <property type="match status" value="1"/>
</dbReference>
<evidence type="ECO:0000313" key="11">
    <source>
        <dbReference type="EMBL" id="TRY13802.1"/>
    </source>
</evidence>
<dbReference type="InterPro" id="IPR004089">
    <property type="entry name" value="MCPsignal_dom"/>
</dbReference>
<dbReference type="SMART" id="SM00304">
    <property type="entry name" value="HAMP"/>
    <property type="match status" value="1"/>
</dbReference>
<dbReference type="PANTHER" id="PTHR32089:SF119">
    <property type="entry name" value="METHYL-ACCEPTING CHEMOTAXIS PROTEIN CTPL"/>
    <property type="match status" value="1"/>
</dbReference>
<evidence type="ECO:0000313" key="12">
    <source>
        <dbReference type="Proteomes" id="UP000318126"/>
    </source>
</evidence>
<dbReference type="GO" id="GO:0016020">
    <property type="term" value="C:membrane"/>
    <property type="evidence" value="ECO:0007669"/>
    <property type="project" value="UniProtKB-SubCell"/>
</dbReference>
<feature type="domain" description="HAMP" evidence="10">
    <location>
        <begin position="222"/>
        <end position="275"/>
    </location>
</feature>
<organism evidence="11 12">
    <name type="scientific">Shewanella hanedai</name>
    <name type="common">Alteromonas hanedai</name>
    <dbReference type="NCBI Taxonomy" id="25"/>
    <lineage>
        <taxon>Bacteria</taxon>
        <taxon>Pseudomonadati</taxon>
        <taxon>Pseudomonadota</taxon>
        <taxon>Gammaproteobacteria</taxon>
        <taxon>Alteromonadales</taxon>
        <taxon>Shewanellaceae</taxon>
        <taxon>Shewanella</taxon>
    </lineage>
</organism>
<evidence type="ECO:0000256" key="7">
    <source>
        <dbReference type="PROSITE-ProRule" id="PRU00284"/>
    </source>
</evidence>
<reference evidence="12" key="1">
    <citation type="submission" date="2019-07" db="EMBL/GenBank/DDBJ databases">
        <title>Shewanella sp. YLB-08 draft genomic sequence.</title>
        <authorList>
            <person name="Yu L."/>
        </authorList>
    </citation>
    <scope>NUCLEOTIDE SEQUENCE [LARGE SCALE GENOMIC DNA]</scope>
    <source>
        <strain evidence="12">JCM 20706</strain>
    </source>
</reference>
<keyword evidence="12" id="KW-1185">Reference proteome</keyword>
<dbReference type="FunFam" id="1.10.287.950:FF:000001">
    <property type="entry name" value="Methyl-accepting chemotaxis sensory transducer"/>
    <property type="match status" value="1"/>
</dbReference>
<dbReference type="PROSITE" id="PS50885">
    <property type="entry name" value="HAMP"/>
    <property type="match status" value="1"/>
</dbReference>